<accession>A0A4Q2D9J6</accession>
<sequence length="252" mass="28574">MLFDSLMVYLALANNTEDLFLTTRPTSLFAGSNLVGVADLLVRQRLKVRELSTFGLFDQQLHDTFMIADTPYIVPETRFDNPRNIPMGPNVSTLRITCQLELREWTVIQDYRNKSILGGIATVGGVGSFFSIVFVVCFGNPLLGIIYRTKPFTPFGKFHQLESQRAQISHSTIEKYKGLRSDLQSLKDNLGLLVLMLDTLVDLDVVAEEHPHRMSPKQRRNVKLRDAEQELSVKKQDYDSDSYQEGRRSAAS</sequence>
<proteinExistence type="predicted"/>
<keyword evidence="2" id="KW-0812">Transmembrane</keyword>
<comment type="caution">
    <text evidence="3">The sequence shown here is derived from an EMBL/GenBank/DDBJ whole genome shotgun (WGS) entry which is preliminary data.</text>
</comment>
<feature type="compositionally biased region" description="Basic residues" evidence="1">
    <location>
        <begin position="213"/>
        <end position="222"/>
    </location>
</feature>
<protein>
    <submittedName>
        <fullName evidence="3">Uncharacterized protein</fullName>
    </submittedName>
</protein>
<dbReference type="EMBL" id="SDEE01000618">
    <property type="protein sequence ID" value="RXW14965.1"/>
    <property type="molecule type" value="Genomic_DNA"/>
</dbReference>
<keyword evidence="4" id="KW-1185">Reference proteome</keyword>
<evidence type="ECO:0000313" key="3">
    <source>
        <dbReference type="EMBL" id="RXW14965.1"/>
    </source>
</evidence>
<organism evidence="3 4">
    <name type="scientific">Candolleomyces aberdarensis</name>
    <dbReference type="NCBI Taxonomy" id="2316362"/>
    <lineage>
        <taxon>Eukaryota</taxon>
        <taxon>Fungi</taxon>
        <taxon>Dikarya</taxon>
        <taxon>Basidiomycota</taxon>
        <taxon>Agaricomycotina</taxon>
        <taxon>Agaricomycetes</taxon>
        <taxon>Agaricomycetidae</taxon>
        <taxon>Agaricales</taxon>
        <taxon>Agaricineae</taxon>
        <taxon>Psathyrellaceae</taxon>
        <taxon>Candolleomyces</taxon>
    </lineage>
</organism>
<dbReference type="AlphaFoldDB" id="A0A4Q2D9J6"/>
<feature type="transmembrane region" description="Helical" evidence="2">
    <location>
        <begin position="116"/>
        <end position="138"/>
    </location>
</feature>
<dbReference type="Proteomes" id="UP000290288">
    <property type="component" value="Unassembled WGS sequence"/>
</dbReference>
<feature type="region of interest" description="Disordered" evidence="1">
    <location>
        <begin position="211"/>
        <end position="252"/>
    </location>
</feature>
<reference evidence="3 4" key="1">
    <citation type="submission" date="2019-01" db="EMBL/GenBank/DDBJ databases">
        <title>Draft genome sequence of Psathyrella aberdarensis IHI B618.</title>
        <authorList>
            <person name="Buettner E."/>
            <person name="Kellner H."/>
        </authorList>
    </citation>
    <scope>NUCLEOTIDE SEQUENCE [LARGE SCALE GENOMIC DNA]</scope>
    <source>
        <strain evidence="3 4">IHI B618</strain>
    </source>
</reference>
<evidence type="ECO:0000256" key="1">
    <source>
        <dbReference type="SAM" id="MobiDB-lite"/>
    </source>
</evidence>
<gene>
    <name evidence="3" type="ORF">EST38_g10892</name>
</gene>
<evidence type="ECO:0000313" key="4">
    <source>
        <dbReference type="Proteomes" id="UP000290288"/>
    </source>
</evidence>
<dbReference type="OrthoDB" id="3227921at2759"/>
<keyword evidence="2" id="KW-1133">Transmembrane helix</keyword>
<feature type="compositionally biased region" description="Basic and acidic residues" evidence="1">
    <location>
        <begin position="223"/>
        <end position="252"/>
    </location>
</feature>
<keyword evidence="2" id="KW-0472">Membrane</keyword>
<name>A0A4Q2D9J6_9AGAR</name>
<evidence type="ECO:0000256" key="2">
    <source>
        <dbReference type="SAM" id="Phobius"/>
    </source>
</evidence>